<evidence type="ECO:0000256" key="15">
    <source>
        <dbReference type="PROSITE-ProRule" id="PRU00110"/>
    </source>
</evidence>
<dbReference type="Gene3D" id="1.20.120.160">
    <property type="entry name" value="HPT domain"/>
    <property type="match status" value="1"/>
</dbReference>
<dbReference type="SUPFAM" id="SSF55785">
    <property type="entry name" value="PYP-like sensor domain (PAS domain)"/>
    <property type="match status" value="1"/>
</dbReference>
<keyword evidence="12" id="KW-0902">Two-component regulatory system</keyword>
<dbReference type="Pfam" id="PF20969">
    <property type="entry name" value="MASE11"/>
    <property type="match status" value="1"/>
</dbReference>
<keyword evidence="24" id="KW-1185">Reference proteome</keyword>
<dbReference type="Pfam" id="PF02518">
    <property type="entry name" value="HATPase_c"/>
    <property type="match status" value="1"/>
</dbReference>
<dbReference type="PRINTS" id="PR00344">
    <property type="entry name" value="BCTRLSENSOR"/>
</dbReference>
<dbReference type="GO" id="GO:0000155">
    <property type="term" value="F:phosphorelay sensor kinase activity"/>
    <property type="evidence" value="ECO:0007669"/>
    <property type="project" value="InterPro"/>
</dbReference>
<comment type="subcellular location">
    <subcellularLocation>
        <location evidence="2">Cell membrane</location>
        <topology evidence="2">Multi-pass membrane protein</topology>
    </subcellularLocation>
</comment>
<dbReference type="InterPro" id="IPR003594">
    <property type="entry name" value="HATPase_dom"/>
</dbReference>
<keyword evidence="6 16" id="KW-0597">Phosphoprotein</keyword>
<evidence type="ECO:0000256" key="10">
    <source>
        <dbReference type="ARBA" id="ARBA00022840"/>
    </source>
</evidence>
<keyword evidence="13 18" id="KW-0472">Membrane</keyword>
<evidence type="ECO:0000256" key="18">
    <source>
        <dbReference type="SAM" id="Phobius"/>
    </source>
</evidence>
<dbReference type="PROSITE" id="PS50894">
    <property type="entry name" value="HPT"/>
    <property type="match status" value="1"/>
</dbReference>
<dbReference type="Gene3D" id="3.40.50.2300">
    <property type="match status" value="1"/>
</dbReference>
<dbReference type="PROSITE" id="PS50112">
    <property type="entry name" value="PAS"/>
    <property type="match status" value="1"/>
</dbReference>
<evidence type="ECO:0000256" key="13">
    <source>
        <dbReference type="ARBA" id="ARBA00023136"/>
    </source>
</evidence>
<dbReference type="SMART" id="SM00388">
    <property type="entry name" value="HisKA"/>
    <property type="match status" value="1"/>
</dbReference>
<evidence type="ECO:0000259" key="19">
    <source>
        <dbReference type="PROSITE" id="PS50109"/>
    </source>
</evidence>
<feature type="transmembrane region" description="Helical" evidence="18">
    <location>
        <begin position="121"/>
        <end position="154"/>
    </location>
</feature>
<feature type="modified residue" description="Phosphohistidine" evidence="15">
    <location>
        <position position="846"/>
    </location>
</feature>
<evidence type="ECO:0000259" key="20">
    <source>
        <dbReference type="PROSITE" id="PS50110"/>
    </source>
</evidence>
<dbReference type="GO" id="GO:0005524">
    <property type="term" value="F:ATP binding"/>
    <property type="evidence" value="ECO:0007669"/>
    <property type="project" value="UniProtKB-KW"/>
</dbReference>
<dbReference type="PROSITE" id="PS50109">
    <property type="entry name" value="HIS_KIN"/>
    <property type="match status" value="1"/>
</dbReference>
<feature type="region of interest" description="Disordered" evidence="17">
    <location>
        <begin position="618"/>
        <end position="647"/>
    </location>
</feature>
<dbReference type="FunFam" id="3.30.565.10:FF:000010">
    <property type="entry name" value="Sensor histidine kinase RcsC"/>
    <property type="match status" value="1"/>
</dbReference>
<dbReference type="CDD" id="cd00082">
    <property type="entry name" value="HisKA"/>
    <property type="match status" value="1"/>
</dbReference>
<gene>
    <name evidence="23" type="ORF">CJ255_19370</name>
</gene>
<feature type="compositionally biased region" description="Basic and acidic residues" evidence="17">
    <location>
        <begin position="621"/>
        <end position="647"/>
    </location>
</feature>
<evidence type="ECO:0000313" key="24">
    <source>
        <dbReference type="Proteomes" id="UP000220527"/>
    </source>
</evidence>
<evidence type="ECO:0000256" key="9">
    <source>
        <dbReference type="ARBA" id="ARBA00022777"/>
    </source>
</evidence>
<feature type="modified residue" description="4-aspartylphosphate" evidence="16">
    <location>
        <position position="701"/>
    </location>
</feature>
<evidence type="ECO:0000256" key="7">
    <source>
        <dbReference type="ARBA" id="ARBA00022692"/>
    </source>
</evidence>
<evidence type="ECO:0000256" key="11">
    <source>
        <dbReference type="ARBA" id="ARBA00022989"/>
    </source>
</evidence>
<evidence type="ECO:0000259" key="21">
    <source>
        <dbReference type="PROSITE" id="PS50112"/>
    </source>
</evidence>
<dbReference type="Gene3D" id="3.30.565.10">
    <property type="entry name" value="Histidine kinase-like ATPase, C-terminal domain"/>
    <property type="match status" value="1"/>
</dbReference>
<evidence type="ECO:0000256" key="8">
    <source>
        <dbReference type="ARBA" id="ARBA00022741"/>
    </source>
</evidence>
<dbReference type="SUPFAM" id="SSF55874">
    <property type="entry name" value="ATPase domain of HSP90 chaperone/DNA topoisomerase II/histidine kinase"/>
    <property type="match status" value="1"/>
</dbReference>
<dbReference type="Gene3D" id="3.30.450.20">
    <property type="entry name" value="PAS domain"/>
    <property type="match status" value="1"/>
</dbReference>
<dbReference type="CDD" id="cd17546">
    <property type="entry name" value="REC_hyHK_CKI1_RcsC-like"/>
    <property type="match status" value="1"/>
</dbReference>
<dbReference type="InterPro" id="IPR035965">
    <property type="entry name" value="PAS-like_dom_sf"/>
</dbReference>
<reference evidence="24" key="1">
    <citation type="submission" date="2017-08" db="EMBL/GenBank/DDBJ databases">
        <authorList>
            <person name="Grouzdev D.S."/>
            <person name="Gaisin V.A."/>
            <person name="Rysina M.S."/>
            <person name="Gorlenko V.M."/>
        </authorList>
    </citation>
    <scope>NUCLEOTIDE SEQUENCE [LARGE SCALE GENOMIC DNA]</scope>
    <source>
        <strain evidence="24">Kir15-3F</strain>
    </source>
</reference>
<accession>A0A2A6REU7</accession>
<dbReference type="NCBIfam" id="TIGR00229">
    <property type="entry name" value="sensory_box"/>
    <property type="match status" value="1"/>
</dbReference>
<dbReference type="Pfam" id="PF01627">
    <property type="entry name" value="Hpt"/>
    <property type="match status" value="1"/>
</dbReference>
<comment type="similarity">
    <text evidence="3">In the N-terminal section; belongs to the phytochrome family.</text>
</comment>
<dbReference type="SUPFAM" id="SSF52172">
    <property type="entry name" value="CheY-like"/>
    <property type="match status" value="1"/>
</dbReference>
<dbReference type="InterPro" id="IPR036097">
    <property type="entry name" value="HisK_dim/P_sf"/>
</dbReference>
<feature type="transmembrane region" description="Helical" evidence="18">
    <location>
        <begin position="175"/>
        <end position="198"/>
    </location>
</feature>
<dbReference type="SMART" id="SM00448">
    <property type="entry name" value="REC"/>
    <property type="match status" value="1"/>
</dbReference>
<dbReference type="OrthoDB" id="9760839at2"/>
<dbReference type="EMBL" id="NQWI01000146">
    <property type="protein sequence ID" value="PDW01319.1"/>
    <property type="molecule type" value="Genomic_DNA"/>
</dbReference>
<dbReference type="EC" id="2.7.13.3" evidence="4"/>
<evidence type="ECO:0000256" key="6">
    <source>
        <dbReference type="ARBA" id="ARBA00022553"/>
    </source>
</evidence>
<dbReference type="InterPro" id="IPR048437">
    <property type="entry name" value="MASE11"/>
</dbReference>
<evidence type="ECO:0000256" key="12">
    <source>
        <dbReference type="ARBA" id="ARBA00023012"/>
    </source>
</evidence>
<evidence type="ECO:0000259" key="22">
    <source>
        <dbReference type="PROSITE" id="PS50894"/>
    </source>
</evidence>
<evidence type="ECO:0000256" key="3">
    <source>
        <dbReference type="ARBA" id="ARBA00006402"/>
    </source>
</evidence>
<keyword evidence="9" id="KW-0808">Transferase</keyword>
<dbReference type="InterPro" id="IPR008207">
    <property type="entry name" value="Sig_transdc_His_kin_Hpt_dom"/>
</dbReference>
<dbReference type="CDD" id="cd16922">
    <property type="entry name" value="HATPase_EvgS-ArcB-TorS-like"/>
    <property type="match status" value="1"/>
</dbReference>
<dbReference type="Pfam" id="PF00072">
    <property type="entry name" value="Response_reg"/>
    <property type="match status" value="1"/>
</dbReference>
<evidence type="ECO:0000256" key="14">
    <source>
        <dbReference type="ARBA" id="ARBA00074306"/>
    </source>
</evidence>
<organism evidence="23 24">
    <name type="scientific">Candidatus Viridilinea mediisalina</name>
    <dbReference type="NCBI Taxonomy" id="2024553"/>
    <lineage>
        <taxon>Bacteria</taxon>
        <taxon>Bacillati</taxon>
        <taxon>Chloroflexota</taxon>
        <taxon>Chloroflexia</taxon>
        <taxon>Chloroflexales</taxon>
        <taxon>Chloroflexineae</taxon>
        <taxon>Oscillochloridaceae</taxon>
        <taxon>Candidatus Viridilinea</taxon>
    </lineage>
</organism>
<dbReference type="PANTHER" id="PTHR45339">
    <property type="entry name" value="HYBRID SIGNAL TRANSDUCTION HISTIDINE KINASE J"/>
    <property type="match status" value="1"/>
</dbReference>
<dbReference type="InterPro" id="IPR004358">
    <property type="entry name" value="Sig_transdc_His_kin-like_C"/>
</dbReference>
<dbReference type="SUPFAM" id="SSF47226">
    <property type="entry name" value="Histidine-containing phosphotransfer domain, HPT domain"/>
    <property type="match status" value="1"/>
</dbReference>
<evidence type="ECO:0000256" key="16">
    <source>
        <dbReference type="PROSITE-ProRule" id="PRU00169"/>
    </source>
</evidence>
<dbReference type="InterPro" id="IPR005467">
    <property type="entry name" value="His_kinase_dom"/>
</dbReference>
<dbReference type="InterPro" id="IPR036890">
    <property type="entry name" value="HATPase_C_sf"/>
</dbReference>
<feature type="domain" description="HPt" evidence="22">
    <location>
        <begin position="807"/>
        <end position="899"/>
    </location>
</feature>
<dbReference type="SUPFAM" id="SSF47384">
    <property type="entry name" value="Homodimeric domain of signal transducing histidine kinase"/>
    <property type="match status" value="1"/>
</dbReference>
<feature type="domain" description="Histidine kinase" evidence="19">
    <location>
        <begin position="395"/>
        <end position="616"/>
    </location>
</feature>
<evidence type="ECO:0000256" key="1">
    <source>
        <dbReference type="ARBA" id="ARBA00000085"/>
    </source>
</evidence>
<feature type="transmembrane region" description="Helical" evidence="18">
    <location>
        <begin position="60"/>
        <end position="82"/>
    </location>
</feature>
<dbReference type="InterPro" id="IPR013656">
    <property type="entry name" value="PAS_4"/>
</dbReference>
<feature type="transmembrane region" description="Helical" evidence="18">
    <location>
        <begin position="89"/>
        <end position="109"/>
    </location>
</feature>
<protein>
    <recommendedName>
        <fullName evidence="14">Circadian input-output histidine kinase CikA</fullName>
        <ecNumber evidence="4">2.7.13.3</ecNumber>
    </recommendedName>
</protein>
<dbReference type="Gene3D" id="1.10.287.130">
    <property type="match status" value="1"/>
</dbReference>
<dbReference type="GO" id="GO:0005886">
    <property type="term" value="C:plasma membrane"/>
    <property type="evidence" value="ECO:0007669"/>
    <property type="project" value="UniProtKB-SubCell"/>
</dbReference>
<comment type="catalytic activity">
    <reaction evidence="1">
        <text>ATP + protein L-histidine = ADP + protein N-phospho-L-histidine.</text>
        <dbReference type="EC" id="2.7.13.3"/>
    </reaction>
</comment>
<proteinExistence type="inferred from homology"/>
<dbReference type="Pfam" id="PF08448">
    <property type="entry name" value="PAS_4"/>
    <property type="match status" value="1"/>
</dbReference>
<evidence type="ECO:0000256" key="2">
    <source>
        <dbReference type="ARBA" id="ARBA00004651"/>
    </source>
</evidence>
<dbReference type="InterPro" id="IPR036641">
    <property type="entry name" value="HPT_dom_sf"/>
</dbReference>
<dbReference type="InterPro" id="IPR000014">
    <property type="entry name" value="PAS"/>
</dbReference>
<evidence type="ECO:0000256" key="17">
    <source>
        <dbReference type="SAM" id="MobiDB-lite"/>
    </source>
</evidence>
<dbReference type="CDD" id="cd00130">
    <property type="entry name" value="PAS"/>
    <property type="match status" value="1"/>
</dbReference>
<keyword evidence="7 18" id="KW-0812">Transmembrane</keyword>
<dbReference type="AlphaFoldDB" id="A0A2A6REU7"/>
<keyword evidence="5" id="KW-1003">Cell membrane</keyword>
<name>A0A2A6REU7_9CHLR</name>
<dbReference type="Pfam" id="PF00512">
    <property type="entry name" value="HisKA"/>
    <property type="match status" value="1"/>
</dbReference>
<keyword evidence="11 18" id="KW-1133">Transmembrane helix</keyword>
<keyword evidence="10" id="KW-0067">ATP-binding</keyword>
<dbReference type="InterPro" id="IPR003661">
    <property type="entry name" value="HisK_dim/P_dom"/>
</dbReference>
<dbReference type="SMART" id="SM00387">
    <property type="entry name" value="HATPase_c"/>
    <property type="match status" value="1"/>
</dbReference>
<dbReference type="PROSITE" id="PS50110">
    <property type="entry name" value="RESPONSE_REGULATORY"/>
    <property type="match status" value="1"/>
</dbReference>
<dbReference type="Proteomes" id="UP000220527">
    <property type="component" value="Unassembled WGS sequence"/>
</dbReference>
<keyword evidence="9" id="KW-0418">Kinase</keyword>
<keyword evidence="8" id="KW-0547">Nucleotide-binding</keyword>
<dbReference type="PANTHER" id="PTHR45339:SF1">
    <property type="entry name" value="HYBRID SIGNAL TRANSDUCTION HISTIDINE KINASE J"/>
    <property type="match status" value="1"/>
</dbReference>
<feature type="transmembrane region" description="Helical" evidence="18">
    <location>
        <begin position="36"/>
        <end position="54"/>
    </location>
</feature>
<comment type="caution">
    <text evidence="23">The sequence shown here is derived from an EMBL/GenBank/DDBJ whole genome shotgun (WGS) entry which is preliminary data.</text>
</comment>
<dbReference type="InterPro" id="IPR001789">
    <property type="entry name" value="Sig_transdc_resp-reg_receiver"/>
</dbReference>
<feature type="domain" description="PAS" evidence="21">
    <location>
        <begin position="257"/>
        <end position="327"/>
    </location>
</feature>
<evidence type="ECO:0000256" key="5">
    <source>
        <dbReference type="ARBA" id="ARBA00022475"/>
    </source>
</evidence>
<sequence>MGFCVLDCAACSRVIGIKPRIMATVSHALHRWRMQALNVILGILIIIPMPMIIIDALGQFWYGSYLLPSLKLVSYTAVALLVFNQKLDYQLRVVLLLANSLFVITYMLISDGETSVGRGYLIATVAIAALMLNRWATLLVWLSGAAALFIGMFVSLQRSEVELATLMLRMHDPMIMLNGVASTLIMSAITAVGALSLVQRINASLQAVELAQAERDQANLMLEQRVAERTQALEQTLAALQASEAQHEQVVQSLAGREAHLRALRDALPDLLFIVDVQGVFRGYHAPEHTELWMPPEEFLGRPVDQVLPPELAEMTLITLHQVRDSGQIRQFEFAMEHARDGRIFQEVRVAQITADEFLILVRDITERRLAVQQLLRAKESAEAADRAKSLFLAQMSHEIRTPLTAIVAASQLIQSTALTPRQGEYVQTMHTSAELLRHVIGNILDFSKIEAGQIDLHIQPFDLHACLNDALGLVAHAAQQRAIGFTQVVEQEVPRMLMGDSMRLRQILVNLLGNAVKFTRHGSVTLRVGGQPCPPNHFELMLRVEDTGIGIAPEQLALIFEPFARGEAAITRHVDGSGLGLTISKQLVALMGGSLTVTSEVGVGSTFTLRLSLEQGGVDAEQRTGEQENREQENREQGGVEPGSEQREALRILLAEDNPINQRILRYMIEHLGYQVDLANHGAEAVAIVARQPYDLVFMDIQMPFLDGEAATRQIRALEGITQPYIVALTASALGGDRERYLEAGMDAYLSKPVQPEALQAIFAHCVGRQAQQTAPQLPSSALAAEESLVDWRTLDSLIETMGPAPAYGARLITDLFCGPFASQLAELEDALAADDRERMRMLAHKLRGASLQLGANPLANHWARLELALRRGEDNLETLLEAARQTYTTTLAQLEAHLQQFSEEG</sequence>
<dbReference type="InterPro" id="IPR011006">
    <property type="entry name" value="CheY-like_superfamily"/>
</dbReference>
<evidence type="ECO:0000313" key="23">
    <source>
        <dbReference type="EMBL" id="PDW01319.1"/>
    </source>
</evidence>
<evidence type="ECO:0000256" key="4">
    <source>
        <dbReference type="ARBA" id="ARBA00012438"/>
    </source>
</evidence>
<feature type="domain" description="Response regulatory" evidence="20">
    <location>
        <begin position="652"/>
        <end position="768"/>
    </location>
</feature>